<feature type="binding site" evidence="9">
    <location>
        <position position="181"/>
    </location>
    <ligand>
        <name>L-citrulline</name>
        <dbReference type="ChEBI" id="CHEBI:57743"/>
    </ligand>
</feature>
<dbReference type="UniPathway" id="UPA00068">
    <property type="reaction ID" value="UER00113"/>
</dbReference>
<comment type="catalytic activity">
    <reaction evidence="9">
        <text>L-citrulline + L-aspartate + ATP = 2-(N(omega)-L-arginino)succinate + AMP + diphosphate + H(+)</text>
        <dbReference type="Rhea" id="RHEA:10932"/>
        <dbReference type="ChEBI" id="CHEBI:15378"/>
        <dbReference type="ChEBI" id="CHEBI:29991"/>
        <dbReference type="ChEBI" id="CHEBI:30616"/>
        <dbReference type="ChEBI" id="CHEBI:33019"/>
        <dbReference type="ChEBI" id="CHEBI:57472"/>
        <dbReference type="ChEBI" id="CHEBI:57743"/>
        <dbReference type="ChEBI" id="CHEBI:456215"/>
        <dbReference type="EC" id="6.3.4.5"/>
    </reaction>
</comment>
<dbReference type="InterPro" id="IPR024074">
    <property type="entry name" value="AS_cat/multimer_dom_body"/>
</dbReference>
<sequence length="404" mass="45781">MKKDNTQRTVVLAYSGGLDTSAIIPWIKDHYNFNVIAFVADIGQSRQDLYNIKEKAISSGASDCYIADLKNEFVEQYVFPMLKMGSIYEGQYFLGTAIARPLIAKAQVDFANKINAIGLSHGATGKGNDQVRFELTYAALNPDLIVIAPWREWEFKSREDVLKYVLEKKVITSVTKEKIYSRDENIFHVSTEGGILENPWNAPDDSCWVWTKNPGDAPDKPERVHLLVEKGYVKQVNYKSLSAYKCLKKLNDIGSKHSIGRVDMIENRLVGIKSRGCYETPGGTIIYYALRGLEQLILDRDSMHWKNKISLDMSSIIYDGKWFTPVRESLQQSSEVLSDNISGEVIIELYKGSVTVLQRKSPNTLYSKEYATFSQDDVYSQLDAQGFIRLFSLSSRIRALNSKK</sequence>
<dbReference type="InterPro" id="IPR048268">
    <property type="entry name" value="Arginosuc_syn_C"/>
</dbReference>
<dbReference type="Proteomes" id="UP000294466">
    <property type="component" value="Chromosome"/>
</dbReference>
<keyword evidence="4 9" id="KW-0055">Arginine biosynthesis</keyword>
<dbReference type="GO" id="GO:0006526">
    <property type="term" value="P:L-arginine biosynthetic process"/>
    <property type="evidence" value="ECO:0007669"/>
    <property type="project" value="UniProtKB-UniRule"/>
</dbReference>
<dbReference type="SUPFAM" id="SSF52402">
    <property type="entry name" value="Adenine nucleotide alpha hydrolases-like"/>
    <property type="match status" value="1"/>
</dbReference>
<dbReference type="InterPro" id="IPR048267">
    <property type="entry name" value="Arginosuc_syn_N"/>
</dbReference>
<dbReference type="InterPro" id="IPR001518">
    <property type="entry name" value="Arginosuc_synth"/>
</dbReference>
<dbReference type="PROSITE" id="PS00564">
    <property type="entry name" value="ARGININOSUCCIN_SYN_1"/>
    <property type="match status" value="1"/>
</dbReference>
<comment type="subunit">
    <text evidence="2 9">Homotetramer.</text>
</comment>
<evidence type="ECO:0000256" key="9">
    <source>
        <dbReference type="HAMAP-Rule" id="MF_00005"/>
    </source>
</evidence>
<evidence type="ECO:0000256" key="1">
    <source>
        <dbReference type="ARBA" id="ARBA00004967"/>
    </source>
</evidence>
<comment type="caution">
    <text evidence="9">Lacks conserved residue(s) required for the propagation of feature annotation.</text>
</comment>
<feature type="binding site" evidence="9">
    <location>
        <position position="122"/>
    </location>
    <ligand>
        <name>ATP</name>
        <dbReference type="ChEBI" id="CHEBI:30616"/>
    </ligand>
</feature>
<dbReference type="Gene3D" id="3.40.50.620">
    <property type="entry name" value="HUPs"/>
    <property type="match status" value="1"/>
</dbReference>
<proteinExistence type="inferred from homology"/>
<keyword evidence="8 9" id="KW-0067">ATP-binding</keyword>
<evidence type="ECO:0000256" key="2">
    <source>
        <dbReference type="ARBA" id="ARBA00011881"/>
    </source>
</evidence>
<dbReference type="PROSITE" id="PS00565">
    <property type="entry name" value="ARGININOSUCCIN_SYN_2"/>
    <property type="match status" value="1"/>
</dbReference>
<feature type="binding site" evidence="9">
    <location>
        <position position="278"/>
    </location>
    <ligand>
        <name>L-citrulline</name>
        <dbReference type="ChEBI" id="CHEBI:57743"/>
    </ligand>
</feature>
<dbReference type="Gene3D" id="3.90.1260.10">
    <property type="entry name" value="Argininosuccinate synthetase, chain A, domain 2"/>
    <property type="match status" value="1"/>
</dbReference>
<keyword evidence="7 9" id="KW-0547">Nucleotide-binding</keyword>
<evidence type="ECO:0000313" key="13">
    <source>
        <dbReference type="Proteomes" id="UP000294466"/>
    </source>
</evidence>
<dbReference type="InterPro" id="IPR018223">
    <property type="entry name" value="Arginosuc_synth_CS"/>
</dbReference>
<evidence type="ECO:0000259" key="10">
    <source>
        <dbReference type="Pfam" id="PF00764"/>
    </source>
</evidence>
<evidence type="ECO:0000256" key="5">
    <source>
        <dbReference type="ARBA" id="ARBA00022598"/>
    </source>
</evidence>
<evidence type="ECO:0000256" key="7">
    <source>
        <dbReference type="ARBA" id="ARBA00022741"/>
    </source>
</evidence>
<gene>
    <name evidence="9 12" type="primary">argG</name>
    <name evidence="12" type="ORF">BUCISPPS3390_032</name>
</gene>
<dbReference type="HAMAP" id="MF_00005">
    <property type="entry name" value="Arg_succ_synth_type1"/>
    <property type="match status" value="1"/>
</dbReference>
<dbReference type="PANTHER" id="PTHR11587">
    <property type="entry name" value="ARGININOSUCCINATE SYNTHASE"/>
    <property type="match status" value="1"/>
</dbReference>
<dbReference type="NCBIfam" id="NF001770">
    <property type="entry name" value="PRK00509.1"/>
    <property type="match status" value="1"/>
</dbReference>
<dbReference type="Pfam" id="PF20979">
    <property type="entry name" value="Arginosuc_syn_C"/>
    <property type="match status" value="1"/>
</dbReference>
<dbReference type="GO" id="GO:0000050">
    <property type="term" value="P:urea cycle"/>
    <property type="evidence" value="ECO:0007669"/>
    <property type="project" value="TreeGrafter"/>
</dbReference>
<dbReference type="GO" id="GO:0005524">
    <property type="term" value="F:ATP binding"/>
    <property type="evidence" value="ECO:0007669"/>
    <property type="project" value="UniProtKB-UniRule"/>
</dbReference>
<dbReference type="InterPro" id="IPR014729">
    <property type="entry name" value="Rossmann-like_a/b/a_fold"/>
</dbReference>
<dbReference type="NCBIfam" id="TIGR00032">
    <property type="entry name" value="argG"/>
    <property type="match status" value="1"/>
</dbReference>
<dbReference type="FunFam" id="3.90.1260.10:FF:000007">
    <property type="entry name" value="Argininosuccinate synthase"/>
    <property type="match status" value="1"/>
</dbReference>
<keyword evidence="6 9" id="KW-0028">Amino-acid biosynthesis</keyword>
<feature type="binding site" evidence="9">
    <location>
        <position position="190"/>
    </location>
    <ligand>
        <name>L-citrulline</name>
        <dbReference type="ChEBI" id="CHEBI:57743"/>
    </ligand>
</feature>
<comment type="similarity">
    <text evidence="9">Belongs to the argininosuccinate synthase family. Type 1 subfamily.</text>
</comment>
<feature type="binding site" evidence="9">
    <location>
        <position position="129"/>
    </location>
    <ligand>
        <name>L-aspartate</name>
        <dbReference type="ChEBI" id="CHEBI:29991"/>
    </ligand>
</feature>
<dbReference type="RefSeq" id="WP_154060655.1">
    <property type="nucleotide sequence ID" value="NZ_LR217692.1"/>
</dbReference>
<dbReference type="GO" id="GO:0004055">
    <property type="term" value="F:argininosuccinate synthase activity"/>
    <property type="evidence" value="ECO:0007669"/>
    <property type="project" value="UniProtKB-UniRule"/>
</dbReference>
<evidence type="ECO:0000256" key="8">
    <source>
        <dbReference type="ARBA" id="ARBA00022840"/>
    </source>
</evidence>
<comment type="pathway">
    <text evidence="1 9">Amino-acid biosynthesis; L-arginine biosynthesis; L-arginine from L-ornithine and carbamoyl phosphate: step 2/3.</text>
</comment>
<feature type="domain" description="Arginosuccinate synthase-like N-terminal" evidence="10">
    <location>
        <begin position="10"/>
        <end position="170"/>
    </location>
</feature>
<dbReference type="GO" id="GO:0005737">
    <property type="term" value="C:cytoplasm"/>
    <property type="evidence" value="ECO:0007669"/>
    <property type="project" value="UniProtKB-SubCell"/>
</dbReference>
<organism evidence="12 13">
    <name type="scientific">Buchnera aphidicola</name>
    <name type="common">Cinara cf. splendens/pseudotsugae 3390</name>
    <dbReference type="NCBI Taxonomy" id="2518980"/>
    <lineage>
        <taxon>Bacteria</taxon>
        <taxon>Pseudomonadati</taxon>
        <taxon>Pseudomonadota</taxon>
        <taxon>Gammaproteobacteria</taxon>
        <taxon>Enterobacterales</taxon>
        <taxon>Erwiniaceae</taxon>
        <taxon>Buchnera</taxon>
    </lineage>
</organism>
<name>A0A451CWX1_9GAMM</name>
<dbReference type="Pfam" id="PF00764">
    <property type="entry name" value="Arginosuc_synth"/>
    <property type="match status" value="1"/>
</dbReference>
<comment type="subcellular location">
    <subcellularLocation>
        <location evidence="9">Cytoplasm</location>
    </subcellularLocation>
</comment>
<feature type="domain" description="Arginosuccinate synthase C-terminal" evidence="11">
    <location>
        <begin position="180"/>
        <end position="397"/>
    </location>
</feature>
<reference evidence="12 13" key="1">
    <citation type="submission" date="2019-02" db="EMBL/GenBank/DDBJ databases">
        <authorList>
            <person name="Manzano-Marin A."/>
            <person name="Manzano-Marin A."/>
        </authorList>
    </citation>
    <scope>NUCLEOTIDE SEQUENCE [LARGE SCALE GENOMIC DNA]</scope>
    <source>
        <strain evidence="12 13">BuCisplendens/pseudotsugae</strain>
    </source>
</reference>
<feature type="binding site" evidence="9">
    <location>
        <position position="40"/>
    </location>
    <ligand>
        <name>ATP</name>
        <dbReference type="ChEBI" id="CHEBI:30616"/>
    </ligand>
</feature>
<evidence type="ECO:0000313" key="12">
    <source>
        <dbReference type="EMBL" id="VFP77603.1"/>
    </source>
</evidence>
<accession>A0A451CWX1</accession>
<feature type="binding site" evidence="9">
    <location>
        <position position="128"/>
    </location>
    <ligand>
        <name>L-aspartate</name>
        <dbReference type="ChEBI" id="CHEBI:29991"/>
    </ligand>
</feature>
<keyword evidence="9" id="KW-0963">Cytoplasm</keyword>
<feature type="binding site" evidence="9">
    <location>
        <position position="266"/>
    </location>
    <ligand>
        <name>L-citrulline</name>
        <dbReference type="ChEBI" id="CHEBI:57743"/>
    </ligand>
</feature>
<dbReference type="EMBL" id="LR217692">
    <property type="protein sequence ID" value="VFP77603.1"/>
    <property type="molecule type" value="Genomic_DNA"/>
</dbReference>
<dbReference type="SUPFAM" id="SSF69864">
    <property type="entry name" value="Argininosuccinate synthetase, C-terminal domain"/>
    <property type="match status" value="1"/>
</dbReference>
<dbReference type="EC" id="6.3.4.5" evidence="3 9"/>
<dbReference type="PANTHER" id="PTHR11587:SF2">
    <property type="entry name" value="ARGININOSUCCINATE SYNTHASE"/>
    <property type="match status" value="1"/>
</dbReference>
<protein>
    <recommendedName>
        <fullName evidence="3 9">Argininosuccinate synthase</fullName>
        <ecNumber evidence="3 9">6.3.4.5</ecNumber>
    </recommendedName>
    <alternativeName>
        <fullName evidence="9">Citrulline--aspartate ligase</fullName>
    </alternativeName>
</protein>
<dbReference type="FunFam" id="3.40.50.620:FF:000019">
    <property type="entry name" value="Argininosuccinate synthase"/>
    <property type="match status" value="1"/>
</dbReference>
<dbReference type="InterPro" id="IPR023434">
    <property type="entry name" value="Arginosuc_synth_type_1_subfam"/>
</dbReference>
<feature type="binding site" evidence="9">
    <location>
        <position position="128"/>
    </location>
    <ligand>
        <name>L-citrulline</name>
        <dbReference type="ChEBI" id="CHEBI:57743"/>
    </ligand>
</feature>
<evidence type="ECO:0000256" key="4">
    <source>
        <dbReference type="ARBA" id="ARBA00022571"/>
    </source>
</evidence>
<feature type="binding site" evidence="9">
    <location>
        <begin position="13"/>
        <end position="21"/>
    </location>
    <ligand>
        <name>ATP</name>
        <dbReference type="ChEBI" id="CHEBI:30616"/>
    </ligand>
</feature>
<evidence type="ECO:0000256" key="3">
    <source>
        <dbReference type="ARBA" id="ARBA00012286"/>
    </source>
</evidence>
<feature type="binding site" evidence="9">
    <location>
        <position position="132"/>
    </location>
    <ligand>
        <name>L-citrulline</name>
        <dbReference type="ChEBI" id="CHEBI:57743"/>
    </ligand>
</feature>
<dbReference type="CDD" id="cd01999">
    <property type="entry name" value="ASS"/>
    <property type="match status" value="1"/>
</dbReference>
<dbReference type="OrthoDB" id="9801641at2"/>
<dbReference type="GO" id="GO:0000053">
    <property type="term" value="P:argininosuccinate metabolic process"/>
    <property type="evidence" value="ECO:0007669"/>
    <property type="project" value="TreeGrafter"/>
</dbReference>
<feature type="binding site" evidence="9">
    <location>
        <position position="124"/>
    </location>
    <ligand>
        <name>L-aspartate</name>
        <dbReference type="ChEBI" id="CHEBI:29991"/>
    </ligand>
</feature>
<evidence type="ECO:0000259" key="11">
    <source>
        <dbReference type="Pfam" id="PF20979"/>
    </source>
</evidence>
<keyword evidence="5 9" id="KW-0436">Ligase</keyword>
<dbReference type="Gene3D" id="1.20.5.470">
    <property type="entry name" value="Single helix bin"/>
    <property type="match status" value="1"/>
</dbReference>
<dbReference type="AlphaFoldDB" id="A0A451CWX1"/>
<feature type="binding site" evidence="9">
    <location>
        <position position="92"/>
    </location>
    <ligand>
        <name>L-citrulline</name>
        <dbReference type="ChEBI" id="CHEBI:57743"/>
    </ligand>
</feature>
<evidence type="ECO:0000256" key="6">
    <source>
        <dbReference type="ARBA" id="ARBA00022605"/>
    </source>
</evidence>